<dbReference type="Proteomes" id="UP000289954">
    <property type="component" value="Unassembled WGS sequence"/>
</dbReference>
<name>A0A402DUV3_9CELL</name>
<reference evidence="1 2" key="1">
    <citation type="submission" date="2019-01" db="EMBL/GenBank/DDBJ databases">
        <title>Draft genome sequence of Cellulomonas takizawaensis strain TKZ-21.</title>
        <authorList>
            <person name="Yamamura H."/>
            <person name="Hayashi T."/>
            <person name="Hamada M."/>
            <person name="Serisawa Y."/>
            <person name="Matsuyama K."/>
            <person name="Nakagawa Y."/>
            <person name="Otoguro M."/>
            <person name="Yanagida F."/>
            <person name="Hayakawa M."/>
        </authorList>
    </citation>
    <scope>NUCLEOTIDE SEQUENCE [LARGE SCALE GENOMIC DNA]</scope>
    <source>
        <strain evidence="1 2">NBRC12680</strain>
    </source>
</reference>
<organism evidence="1 2">
    <name type="scientific">Cellulomonas biazotea</name>
    <dbReference type="NCBI Taxonomy" id="1709"/>
    <lineage>
        <taxon>Bacteria</taxon>
        <taxon>Bacillati</taxon>
        <taxon>Actinomycetota</taxon>
        <taxon>Actinomycetes</taxon>
        <taxon>Micrococcales</taxon>
        <taxon>Cellulomonadaceae</taxon>
        <taxon>Cellulomonas</taxon>
    </lineage>
</organism>
<evidence type="ECO:0008006" key="3">
    <source>
        <dbReference type="Google" id="ProtNLM"/>
    </source>
</evidence>
<keyword evidence="2" id="KW-1185">Reference proteome</keyword>
<dbReference type="EMBL" id="BIMR01000268">
    <property type="protein sequence ID" value="GCE77856.1"/>
    <property type="molecule type" value="Genomic_DNA"/>
</dbReference>
<accession>A0A402DUV3</accession>
<dbReference type="AlphaFoldDB" id="A0A402DUV3"/>
<gene>
    <name evidence="1" type="ORF">CBZ_29120</name>
</gene>
<proteinExistence type="predicted"/>
<dbReference type="Gene3D" id="3.40.50.1010">
    <property type="entry name" value="5'-nuclease"/>
    <property type="match status" value="1"/>
</dbReference>
<evidence type="ECO:0000313" key="1">
    <source>
        <dbReference type="EMBL" id="GCE77856.1"/>
    </source>
</evidence>
<protein>
    <recommendedName>
        <fullName evidence="3">PIN domain-containing protein</fullName>
    </recommendedName>
</protein>
<comment type="caution">
    <text evidence="1">The sequence shown here is derived from an EMBL/GenBank/DDBJ whole genome shotgun (WGS) entry which is preliminary data.</text>
</comment>
<evidence type="ECO:0000313" key="2">
    <source>
        <dbReference type="Proteomes" id="UP000289954"/>
    </source>
</evidence>
<sequence length="139" mass="15184">MRDHGAMPRYGIDAPTLLWLVDQDRPPAPDVQLVAPKSVLVDGLELLLDAVRAGRRDRDDALHAHTRMTETRIRLLGDRVSRRRAWDLALEHGWPGVRTAEYVAVALLQADALVAGDADLRTAATGLVPLAQPTDLVTG</sequence>